<feature type="compositionally biased region" description="Polar residues" evidence="9">
    <location>
        <begin position="1"/>
        <end position="23"/>
    </location>
</feature>
<gene>
    <name evidence="12" type="ORF">HYFRA_00013257</name>
</gene>
<dbReference type="InterPro" id="IPR029481">
    <property type="entry name" value="ABC_trans_N"/>
</dbReference>
<feature type="compositionally biased region" description="Basic and acidic residues" evidence="9">
    <location>
        <begin position="71"/>
        <end position="89"/>
    </location>
</feature>
<dbReference type="Pfam" id="PF19055">
    <property type="entry name" value="ABC2_membrane_7"/>
    <property type="match status" value="1"/>
</dbReference>
<keyword evidence="7 10" id="KW-1133">Transmembrane helix</keyword>
<feature type="transmembrane region" description="Helical" evidence="10">
    <location>
        <begin position="688"/>
        <end position="707"/>
    </location>
</feature>
<keyword evidence="4 10" id="KW-0812">Transmembrane</keyword>
<dbReference type="Proteomes" id="UP000696280">
    <property type="component" value="Unassembled WGS sequence"/>
</dbReference>
<dbReference type="InterPro" id="IPR003439">
    <property type="entry name" value="ABC_transporter-like_ATP-bd"/>
</dbReference>
<evidence type="ECO:0000256" key="10">
    <source>
        <dbReference type="SAM" id="Phobius"/>
    </source>
</evidence>
<evidence type="ECO:0000256" key="8">
    <source>
        <dbReference type="ARBA" id="ARBA00023136"/>
    </source>
</evidence>
<evidence type="ECO:0000256" key="6">
    <source>
        <dbReference type="ARBA" id="ARBA00022840"/>
    </source>
</evidence>
<evidence type="ECO:0000256" key="2">
    <source>
        <dbReference type="ARBA" id="ARBA00006012"/>
    </source>
</evidence>
<dbReference type="EMBL" id="CAJVRL010000104">
    <property type="protein sequence ID" value="CAG8961201.1"/>
    <property type="molecule type" value="Genomic_DNA"/>
</dbReference>
<dbReference type="InterPro" id="IPR034003">
    <property type="entry name" value="ABCG_PDR_2"/>
</dbReference>
<dbReference type="FunFam" id="3.40.50.300:FF:000054">
    <property type="entry name" value="ABC multidrug transporter atrF"/>
    <property type="match status" value="1"/>
</dbReference>
<reference evidence="12" key="1">
    <citation type="submission" date="2021-07" db="EMBL/GenBank/DDBJ databases">
        <authorList>
            <person name="Durling M."/>
        </authorList>
    </citation>
    <scope>NUCLEOTIDE SEQUENCE</scope>
</reference>
<dbReference type="InterPro" id="IPR010929">
    <property type="entry name" value="PDR_CDR_ABC"/>
</dbReference>
<dbReference type="PANTHER" id="PTHR19241">
    <property type="entry name" value="ATP-BINDING CASSETTE TRANSPORTER"/>
    <property type="match status" value="1"/>
</dbReference>
<name>A0A9N9L9W5_9HELO</name>
<keyword evidence="6" id="KW-0067">ATP-binding</keyword>
<evidence type="ECO:0000313" key="13">
    <source>
        <dbReference type="Proteomes" id="UP000696280"/>
    </source>
</evidence>
<dbReference type="GO" id="GO:0016887">
    <property type="term" value="F:ATP hydrolysis activity"/>
    <property type="evidence" value="ECO:0007669"/>
    <property type="project" value="InterPro"/>
</dbReference>
<feature type="transmembrane region" description="Helical" evidence="10">
    <location>
        <begin position="1296"/>
        <end position="1318"/>
    </location>
</feature>
<dbReference type="GO" id="GO:0005524">
    <property type="term" value="F:ATP binding"/>
    <property type="evidence" value="ECO:0007669"/>
    <property type="project" value="UniProtKB-KW"/>
</dbReference>
<dbReference type="SMART" id="SM00382">
    <property type="entry name" value="AAA"/>
    <property type="match status" value="2"/>
</dbReference>
<dbReference type="Pfam" id="PF01061">
    <property type="entry name" value="ABC2_membrane"/>
    <property type="match status" value="2"/>
</dbReference>
<comment type="similarity">
    <text evidence="2">Belongs to the ABC transporter superfamily. ABCG family. PDR (TC 3.A.1.205) subfamily.</text>
</comment>
<comment type="subcellular location">
    <subcellularLocation>
        <location evidence="1">Membrane</location>
        <topology evidence="1">Multi-pass membrane protein</topology>
    </subcellularLocation>
</comment>
<feature type="transmembrane region" description="Helical" evidence="10">
    <location>
        <begin position="594"/>
        <end position="620"/>
    </location>
</feature>
<feature type="domain" description="ABC transporter" evidence="11">
    <location>
        <begin position="150"/>
        <end position="408"/>
    </location>
</feature>
<evidence type="ECO:0000256" key="4">
    <source>
        <dbReference type="ARBA" id="ARBA00022692"/>
    </source>
</evidence>
<dbReference type="InterPro" id="IPR017871">
    <property type="entry name" value="ABC_transporter-like_CS"/>
</dbReference>
<comment type="caution">
    <text evidence="12">The sequence shown here is derived from an EMBL/GenBank/DDBJ whole genome shotgun (WGS) entry which is preliminary data.</text>
</comment>
<dbReference type="Gene3D" id="3.40.50.300">
    <property type="entry name" value="P-loop containing nucleotide triphosphate hydrolases"/>
    <property type="match status" value="2"/>
</dbReference>
<feature type="domain" description="ABC transporter" evidence="11">
    <location>
        <begin position="848"/>
        <end position="1090"/>
    </location>
</feature>
<protein>
    <recommendedName>
        <fullName evidence="11">ABC transporter domain-containing protein</fullName>
    </recommendedName>
</protein>
<feature type="transmembrane region" description="Helical" evidence="10">
    <location>
        <begin position="1324"/>
        <end position="1345"/>
    </location>
</feature>
<dbReference type="InterPro" id="IPR003593">
    <property type="entry name" value="AAA+_ATPase"/>
</dbReference>
<evidence type="ECO:0000259" key="11">
    <source>
        <dbReference type="PROSITE" id="PS50893"/>
    </source>
</evidence>
<dbReference type="InterPro" id="IPR013525">
    <property type="entry name" value="ABC2_TM"/>
</dbReference>
<dbReference type="GO" id="GO:0016020">
    <property type="term" value="C:membrane"/>
    <property type="evidence" value="ECO:0007669"/>
    <property type="project" value="UniProtKB-SubCell"/>
</dbReference>
<feature type="transmembrane region" description="Helical" evidence="10">
    <location>
        <begin position="1254"/>
        <end position="1284"/>
    </location>
</feature>
<organism evidence="12 13">
    <name type="scientific">Hymenoscyphus fraxineus</name>
    <dbReference type="NCBI Taxonomy" id="746836"/>
    <lineage>
        <taxon>Eukaryota</taxon>
        <taxon>Fungi</taxon>
        <taxon>Dikarya</taxon>
        <taxon>Ascomycota</taxon>
        <taxon>Pezizomycotina</taxon>
        <taxon>Leotiomycetes</taxon>
        <taxon>Helotiales</taxon>
        <taxon>Helotiaceae</taxon>
        <taxon>Hymenoscyphus</taxon>
    </lineage>
</organism>
<accession>A0A9N9L9W5</accession>
<dbReference type="PROSITE" id="PS50893">
    <property type="entry name" value="ABC_TRANSPORTER_2"/>
    <property type="match status" value="2"/>
</dbReference>
<sequence>MAQPGDTTSNRTARTSTDTVTDQEAQRENARQNNPNGFVSTESHVDVTAAEAEFAALRRELTGISQTNKRLSREQSRQSKHKDPEKDIESGSSESEGEQFDLEATLHGNHAAEEESGIRSKHIGVVWDGLTVSGNGGSSNFVRVFPDAFVSFFNVWETAQQILGLGKKGKEVKILDDFSGVMKPGEMVLVLGRPGSGCTSFLKVITNQRAGYTGVDGEVSYGPFSAEEFRQQYRGEAVYNQEDDIHHPTLTVGQTLGFALDTKVPGKRPMGMSAAEFKEKVLTTLLKMFNISHTRNTIVGNQFVRGVSGGERKRVSIAEMMCTSATVLSWDNATRGLDASTALDYAKSLRVMTNVYKTTTFVSLYQASENIYKQFDKVMVIDSGRQVYFGPANEARAYFEGLGFKEKPRQTTPDYLTGCTDEFERDYAPGRSPDNAPSTPESLAQAWNESKIAQGVRAEMAEYRQSIAADVQRHEDFKVAVSEGKRKGVSHKSVFTIPYYMQVWMLAKRQYYIKWQDKFALVVAWITSITIAIVLGTVWLKLPQTSAGMFTRGGLLFIALLFNAFTAFSELASTMLGRPIVNKHKAFTFHRPSALWIAQLGVDTLFASAQIFVFSVIVYFMCGLYLAPGAFFIFYINIIAGYLAMTLFFRTVGCLCPDFDYALKFAATIITFFILTSGYLIQYQYEKVWLRWVYWINALGLAFSAMMENEFGRIDFTCTAESLVPSGANYTDIAHQVCTLPGSITGTNIVSGIDYISQSFSFNKGDLWRNFGIVLALGCVFLISNATLGEWLTFNEGGNTAKVFQKPNAERDELNAALHAKKEARRLNKGNESEESSSEINIESKAVLTWEGLNYDVPTPSGELRLLNNIYGYVKPGQLTALMGASGAGKTTLLDVLAARKSIGVISGDVLVDGVKPSSSFQRQTSYAEQQDVHEATQTVREALRFSADLRQPFETPQAEKYAYVEEILSLLEMEDLADAIIGDPETGLAVEQRKRVTIGVELAAKPELLLFLDEPTSGLDSQSAFNIVRFLKKLANAGQAILCTIHQPNAALFENFDRLLLLQRGGRTVYFGDIGKDACVLLDYLRKHGAECPPDANPAEYMLDAIGAGQAPRVGDRDWAEIFADSPELANIKDTISQLKAQRLAEVGSNPPVDEKEFASPFMHQFKTVQKRTNLAFWRSPNYGFTRFFVHIIVALITGLTYLHLDSSKNSLQYRVFVIFQTTVLPAMILAQVEPQYALSRMIFYREASAKMYGQFAFASSLVVAEMPYSILCAVGFFLPIYYMPGFSSASSRAGYQFFMVLLTEIFSVTLGQMVAAMTPSPFISSLVNPFIIVTFALFCGVTIPKPAMPKFWRSWLYDLDPFTRLVGGMVVTELHDLPVVCTSEELNRFTAPVGQQCGEYMADFFANGGPGYIVNNATNACEYCSYKVGDEFYSNLLLSFDNRWRDLGIFAAFIGSNLILLFLASRFLNFNRR</sequence>
<dbReference type="FunFam" id="3.40.50.300:FF:001010">
    <property type="entry name" value="ABC multidrug transporter (Eurofung)"/>
    <property type="match status" value="1"/>
</dbReference>
<dbReference type="PROSITE" id="PS00211">
    <property type="entry name" value="ABC_TRANSPORTER_1"/>
    <property type="match status" value="1"/>
</dbReference>
<dbReference type="InterPro" id="IPR043926">
    <property type="entry name" value="ABCG_dom"/>
</dbReference>
<keyword evidence="3" id="KW-0813">Transport</keyword>
<dbReference type="Pfam" id="PF06422">
    <property type="entry name" value="PDR_CDR"/>
    <property type="match status" value="1"/>
</dbReference>
<keyword evidence="13" id="KW-1185">Reference proteome</keyword>
<feature type="region of interest" description="Disordered" evidence="9">
    <location>
        <begin position="1"/>
        <end position="44"/>
    </location>
</feature>
<dbReference type="InterPro" id="IPR027417">
    <property type="entry name" value="P-loop_NTPase"/>
</dbReference>
<dbReference type="GO" id="GO:0140359">
    <property type="term" value="F:ABC-type transporter activity"/>
    <property type="evidence" value="ECO:0007669"/>
    <property type="project" value="InterPro"/>
</dbReference>
<dbReference type="SUPFAM" id="SSF52540">
    <property type="entry name" value="P-loop containing nucleoside triphosphate hydrolases"/>
    <property type="match status" value="2"/>
</dbReference>
<feature type="transmembrane region" description="Helical" evidence="10">
    <location>
        <begin position="1449"/>
        <end position="1470"/>
    </location>
</feature>
<evidence type="ECO:0000256" key="5">
    <source>
        <dbReference type="ARBA" id="ARBA00022741"/>
    </source>
</evidence>
<dbReference type="InterPro" id="IPR034001">
    <property type="entry name" value="ABCG_PDR_1"/>
</dbReference>
<proteinExistence type="inferred from homology"/>
<dbReference type="CDD" id="cd03232">
    <property type="entry name" value="ABCG_PDR_domain2"/>
    <property type="match status" value="1"/>
</dbReference>
<feature type="region of interest" description="Disordered" evidence="9">
    <location>
        <begin position="60"/>
        <end position="98"/>
    </location>
</feature>
<keyword evidence="5" id="KW-0547">Nucleotide-binding</keyword>
<feature type="compositionally biased region" description="Polar residues" evidence="9">
    <location>
        <begin position="31"/>
        <end position="42"/>
    </location>
</feature>
<evidence type="ECO:0000256" key="9">
    <source>
        <dbReference type="SAM" id="MobiDB-lite"/>
    </source>
</evidence>
<evidence type="ECO:0000256" key="7">
    <source>
        <dbReference type="ARBA" id="ARBA00022989"/>
    </source>
</evidence>
<feature type="transmembrane region" description="Helical" evidence="10">
    <location>
        <begin position="626"/>
        <end position="649"/>
    </location>
</feature>
<feature type="transmembrane region" description="Helical" evidence="10">
    <location>
        <begin position="1189"/>
        <end position="1206"/>
    </location>
</feature>
<keyword evidence="8 10" id="KW-0472">Membrane</keyword>
<feature type="transmembrane region" description="Helical" evidence="10">
    <location>
        <begin position="519"/>
        <end position="542"/>
    </location>
</feature>
<feature type="transmembrane region" description="Helical" evidence="10">
    <location>
        <begin position="554"/>
        <end position="573"/>
    </location>
</feature>
<dbReference type="Pfam" id="PF14510">
    <property type="entry name" value="ABC_trans_N"/>
    <property type="match status" value="1"/>
</dbReference>
<dbReference type="OrthoDB" id="245989at2759"/>
<feature type="transmembrane region" description="Helical" evidence="10">
    <location>
        <begin position="661"/>
        <end position="682"/>
    </location>
</feature>
<evidence type="ECO:0000313" key="12">
    <source>
        <dbReference type="EMBL" id="CAG8961201.1"/>
    </source>
</evidence>
<evidence type="ECO:0000256" key="1">
    <source>
        <dbReference type="ARBA" id="ARBA00004141"/>
    </source>
</evidence>
<evidence type="ECO:0000256" key="3">
    <source>
        <dbReference type="ARBA" id="ARBA00022448"/>
    </source>
</evidence>
<dbReference type="CDD" id="cd03233">
    <property type="entry name" value="ABCG_PDR_domain1"/>
    <property type="match status" value="1"/>
</dbReference>
<dbReference type="Pfam" id="PF00005">
    <property type="entry name" value="ABC_tran"/>
    <property type="match status" value="2"/>
</dbReference>